<dbReference type="SUPFAM" id="SSF103515">
    <property type="entry name" value="Autotransporter"/>
    <property type="match status" value="1"/>
</dbReference>
<proteinExistence type="predicted"/>
<feature type="domain" description="Autotransporter" evidence="2">
    <location>
        <begin position="364"/>
        <end position="641"/>
    </location>
</feature>
<dbReference type="Gene3D" id="2.40.128.130">
    <property type="entry name" value="Autotransporter beta-domain"/>
    <property type="match status" value="1"/>
</dbReference>
<dbReference type="Proteomes" id="UP000319523">
    <property type="component" value="Unassembled WGS sequence"/>
</dbReference>
<dbReference type="Gene3D" id="3.90.190.10">
    <property type="entry name" value="Protein tyrosine phosphatase superfamily"/>
    <property type="match status" value="1"/>
</dbReference>
<keyword evidence="4" id="KW-1185">Reference proteome</keyword>
<dbReference type="InterPro" id="IPR005546">
    <property type="entry name" value="Autotransporte_beta"/>
</dbReference>
<feature type="signal peptide" evidence="1">
    <location>
        <begin position="1"/>
        <end position="22"/>
    </location>
</feature>
<organism evidence="3 4">
    <name type="scientific">Mixta tenebrionis</name>
    <dbReference type="NCBI Taxonomy" id="2562439"/>
    <lineage>
        <taxon>Bacteria</taxon>
        <taxon>Pseudomonadati</taxon>
        <taxon>Pseudomonadota</taxon>
        <taxon>Gammaproteobacteria</taxon>
        <taxon>Enterobacterales</taxon>
        <taxon>Erwiniaceae</taxon>
        <taxon>Mixta</taxon>
    </lineage>
</organism>
<dbReference type="PROSITE" id="PS51208">
    <property type="entry name" value="AUTOTRANSPORTER"/>
    <property type="match status" value="1"/>
</dbReference>
<reference evidence="3 4" key="1">
    <citation type="submission" date="2019-06" db="EMBL/GenBank/DDBJ databases">
        <authorList>
            <person name="Yang Y."/>
        </authorList>
    </citation>
    <scope>NUCLEOTIDE SEQUENCE [LARGE SCALE GENOMIC DNA]</scope>
    <source>
        <strain evidence="3 4">BIT-26</strain>
    </source>
</reference>
<evidence type="ECO:0000256" key="1">
    <source>
        <dbReference type="SAM" id="SignalP"/>
    </source>
</evidence>
<protein>
    <submittedName>
        <fullName evidence="3">Autotransporter domain-containing protein</fullName>
    </submittedName>
</protein>
<evidence type="ECO:0000313" key="4">
    <source>
        <dbReference type="Proteomes" id="UP000319523"/>
    </source>
</evidence>
<dbReference type="InterPro" id="IPR026893">
    <property type="entry name" value="Tyr/Ser_Pase_IphP-type"/>
</dbReference>
<dbReference type="EMBL" id="VHQI01000011">
    <property type="protein sequence ID" value="TPW40898.1"/>
    <property type="molecule type" value="Genomic_DNA"/>
</dbReference>
<dbReference type="InterPro" id="IPR016130">
    <property type="entry name" value="Tyr_Pase_AS"/>
</dbReference>
<feature type="chain" id="PRO_5021224522" evidence="1">
    <location>
        <begin position="23"/>
        <end position="641"/>
    </location>
</feature>
<accession>A0A506V5F5</accession>
<keyword evidence="1" id="KW-0732">Signal</keyword>
<name>A0A506V5F5_9GAMM</name>
<comment type="caution">
    <text evidence="3">The sequence shown here is derived from an EMBL/GenBank/DDBJ whole genome shotgun (WGS) entry which is preliminary data.</text>
</comment>
<dbReference type="OrthoDB" id="1188001at2"/>
<dbReference type="AlphaFoldDB" id="A0A506V5F5"/>
<dbReference type="SMART" id="SM00869">
    <property type="entry name" value="Autotransporter"/>
    <property type="match status" value="1"/>
</dbReference>
<sequence>MIRYIPIPVSLISVIISGALNAAPVNTPIFKGVDNFRDIAGTTSVYETRGGGLMRSGVFYRSSALTLTEADKAAFGSLGITNIYDLRTLKEIAKTPNTKIDGADYTHINVIMAVLGRDDESLPVAMPQSGEETKSLMLQANIAFAGDTGLHTQFAKLLNSMALTDGAAVFHCTEGKDRTGWISMVLMSIAGADDSAIMADYLASNDYSREHIEATIARLPPPLAEIYTPFLYADASYLQAGLDEVARLYGSVDNYIREGLGLSQETIYVLRGRMVQYSQLPGQAALRGNAAQGAALLNALQNSELSGRYTAYNYYLQSAIDSGSLGGVEARIGGQIHADTASYLLRSGARMDRALAPNLDSRQLQNGEGKLWITALNGYTGNEGSDKAASSNEHSTGTLLGYTQRVNARLSGYGALGYSWGSLGSAGAEADANTTMLGAGARYAFEDLSYGPFAAADINAGWVDYSSTRRLGGGLDTAAGDTHGQLFSGALRVGYVSQHEMFSVETSVGARLTHLHMDGFREHGSELALNVDGISENRSSGLANINITFNPYSSGSWTLTPAVSVGYEHSFSAPSAHSRAQLHGYDVDQRSAFNSRDTFNAGANIGVTRGAFSLNLGGQADVAGGNHSHGFSGNLSVAYTF</sequence>
<dbReference type="PROSITE" id="PS00383">
    <property type="entry name" value="TYR_PHOSPHATASE_1"/>
    <property type="match status" value="1"/>
</dbReference>
<dbReference type="Pfam" id="PF03797">
    <property type="entry name" value="Autotransporter"/>
    <property type="match status" value="1"/>
</dbReference>
<dbReference type="InterPro" id="IPR029021">
    <property type="entry name" value="Prot-tyrosine_phosphatase-like"/>
</dbReference>
<evidence type="ECO:0000313" key="3">
    <source>
        <dbReference type="EMBL" id="TPW40898.1"/>
    </source>
</evidence>
<gene>
    <name evidence="3" type="ORF">FKM52_16925</name>
</gene>
<dbReference type="GO" id="GO:0004721">
    <property type="term" value="F:phosphoprotein phosphatase activity"/>
    <property type="evidence" value="ECO:0007669"/>
    <property type="project" value="InterPro"/>
</dbReference>
<dbReference type="Pfam" id="PF13350">
    <property type="entry name" value="Y_phosphatase3"/>
    <property type="match status" value="1"/>
</dbReference>
<dbReference type="InterPro" id="IPR036709">
    <property type="entry name" value="Autotransporte_beta_dom_sf"/>
</dbReference>
<dbReference type="SUPFAM" id="SSF52799">
    <property type="entry name" value="(Phosphotyrosine protein) phosphatases II"/>
    <property type="match status" value="1"/>
</dbReference>
<evidence type="ECO:0000259" key="2">
    <source>
        <dbReference type="PROSITE" id="PS51208"/>
    </source>
</evidence>